<dbReference type="OrthoDB" id="41240at2759"/>
<keyword evidence="5" id="KW-0406">Ion transport</keyword>
<evidence type="ECO:0000313" key="9">
    <source>
        <dbReference type="Proteomes" id="UP001153069"/>
    </source>
</evidence>
<evidence type="ECO:0000256" key="4">
    <source>
        <dbReference type="ARBA" id="ARBA00022989"/>
    </source>
</evidence>
<dbReference type="InterPro" id="IPR044669">
    <property type="entry name" value="YneE/VCCN1/2-like"/>
</dbReference>
<dbReference type="GO" id="GO:0016020">
    <property type="term" value="C:membrane"/>
    <property type="evidence" value="ECO:0007669"/>
    <property type="project" value="UniProtKB-SubCell"/>
</dbReference>
<dbReference type="AlphaFoldDB" id="A0A9N8HWI4"/>
<comment type="caution">
    <text evidence="8">The sequence shown here is derived from an EMBL/GenBank/DDBJ whole genome shotgun (WGS) entry which is preliminary data.</text>
</comment>
<keyword evidence="9" id="KW-1185">Reference proteome</keyword>
<feature type="transmembrane region" description="Helical" evidence="7">
    <location>
        <begin position="72"/>
        <end position="93"/>
    </location>
</feature>
<reference evidence="8" key="1">
    <citation type="submission" date="2020-06" db="EMBL/GenBank/DDBJ databases">
        <authorList>
            <consortium name="Plant Systems Biology data submission"/>
        </authorList>
    </citation>
    <scope>NUCLEOTIDE SEQUENCE</scope>
    <source>
        <strain evidence="8">D6</strain>
    </source>
</reference>
<dbReference type="PANTHER" id="PTHR33281">
    <property type="entry name" value="UPF0187 PROTEIN YNEE"/>
    <property type="match status" value="1"/>
</dbReference>
<dbReference type="Pfam" id="PF25539">
    <property type="entry name" value="Bestrophin_2"/>
    <property type="match status" value="1"/>
</dbReference>
<dbReference type="Proteomes" id="UP001153069">
    <property type="component" value="Unassembled WGS sequence"/>
</dbReference>
<dbReference type="EMBL" id="CAICTM010001980">
    <property type="protein sequence ID" value="CAB9527350.1"/>
    <property type="molecule type" value="Genomic_DNA"/>
</dbReference>
<evidence type="ECO:0000256" key="7">
    <source>
        <dbReference type="SAM" id="Phobius"/>
    </source>
</evidence>
<gene>
    <name evidence="8" type="ORF">SEMRO_1982_G309200.1</name>
</gene>
<keyword evidence="2" id="KW-0813">Transport</keyword>
<dbReference type="PANTHER" id="PTHR33281:SF20">
    <property type="match status" value="1"/>
</dbReference>
<evidence type="ECO:0000256" key="5">
    <source>
        <dbReference type="ARBA" id="ARBA00023065"/>
    </source>
</evidence>
<evidence type="ECO:0000256" key="3">
    <source>
        <dbReference type="ARBA" id="ARBA00022692"/>
    </source>
</evidence>
<feature type="transmembrane region" description="Helical" evidence="7">
    <location>
        <begin position="284"/>
        <end position="305"/>
    </location>
</feature>
<name>A0A9N8HWI4_9STRA</name>
<sequence>MSPRRAANKSKAQPRAYTVLYNSENHWSVITQMKGSSWPRVFPYCVLNVCLMLALTYFKFDGIDAFEISDQGHNFVTLVMSFLLVSRVTMALARYGEARTHIGSMLRGARELIQYATVYTGVENDDAAAKEWRNEVTYRTLALVRCTVAVISYPTTKIPSWDIPELNGVEKDDIKGNIFLNPATLRYAHEVRSEYEENLRVPIRLAYMLRKSIHGQEHRLGKPLHISRELKIMSAVDGFMNGFYGIRKFMTTPVPFPLIQMARTFLFLYIFTVPFVLVSDESSTFAHCFTVFLLTYGFFGLEVVAIELDNPFGEDDNDFNVLALANSAIEDIYLFIRDCDGPEWADLLLERMRPKQRQSYQTGQLV</sequence>
<protein>
    <submittedName>
        <fullName evidence="8">Bestrophin, RFP-TM, chloride channel</fullName>
    </submittedName>
</protein>
<evidence type="ECO:0000256" key="2">
    <source>
        <dbReference type="ARBA" id="ARBA00022448"/>
    </source>
</evidence>
<keyword evidence="4 7" id="KW-1133">Transmembrane helix</keyword>
<accession>A0A9N8HWI4</accession>
<feature type="transmembrane region" description="Helical" evidence="7">
    <location>
        <begin position="256"/>
        <end position="278"/>
    </location>
</feature>
<keyword evidence="6 7" id="KW-0472">Membrane</keyword>
<organism evidence="8 9">
    <name type="scientific">Seminavis robusta</name>
    <dbReference type="NCBI Taxonomy" id="568900"/>
    <lineage>
        <taxon>Eukaryota</taxon>
        <taxon>Sar</taxon>
        <taxon>Stramenopiles</taxon>
        <taxon>Ochrophyta</taxon>
        <taxon>Bacillariophyta</taxon>
        <taxon>Bacillariophyceae</taxon>
        <taxon>Bacillariophycidae</taxon>
        <taxon>Naviculales</taxon>
        <taxon>Naviculaceae</taxon>
        <taxon>Seminavis</taxon>
    </lineage>
</organism>
<evidence type="ECO:0000256" key="6">
    <source>
        <dbReference type="ARBA" id="ARBA00023136"/>
    </source>
</evidence>
<keyword evidence="3 7" id="KW-0812">Transmembrane</keyword>
<dbReference type="GO" id="GO:0005254">
    <property type="term" value="F:chloride channel activity"/>
    <property type="evidence" value="ECO:0007669"/>
    <property type="project" value="InterPro"/>
</dbReference>
<proteinExistence type="predicted"/>
<evidence type="ECO:0000256" key="1">
    <source>
        <dbReference type="ARBA" id="ARBA00004141"/>
    </source>
</evidence>
<feature type="transmembrane region" description="Helical" evidence="7">
    <location>
        <begin position="41"/>
        <end position="60"/>
    </location>
</feature>
<evidence type="ECO:0000313" key="8">
    <source>
        <dbReference type="EMBL" id="CAB9527350.1"/>
    </source>
</evidence>
<comment type="subcellular location">
    <subcellularLocation>
        <location evidence="1">Membrane</location>
        <topology evidence="1">Multi-pass membrane protein</topology>
    </subcellularLocation>
</comment>